<dbReference type="EMBL" id="JAEUBG010002387">
    <property type="protein sequence ID" value="KAH3684638.1"/>
    <property type="molecule type" value="Genomic_DNA"/>
</dbReference>
<dbReference type="Proteomes" id="UP000774326">
    <property type="component" value="Unassembled WGS sequence"/>
</dbReference>
<protein>
    <submittedName>
        <fullName evidence="1">Uncharacterized protein</fullName>
    </submittedName>
</protein>
<dbReference type="AlphaFoldDB" id="A0A9P8Q5Q6"/>
<reference evidence="1" key="1">
    <citation type="journal article" date="2021" name="Open Biol.">
        <title>Shared evolutionary footprints suggest mitochondrial oxidative damage underlies multiple complex I losses in fungi.</title>
        <authorList>
            <person name="Schikora-Tamarit M.A."/>
            <person name="Marcet-Houben M."/>
            <person name="Nosek J."/>
            <person name="Gabaldon T."/>
        </authorList>
    </citation>
    <scope>NUCLEOTIDE SEQUENCE</scope>
    <source>
        <strain evidence="1">CBS2887</strain>
    </source>
</reference>
<organism evidence="1 2">
    <name type="scientific">Wickerhamomyces pijperi</name>
    <name type="common">Yeast</name>
    <name type="synonym">Pichia pijperi</name>
    <dbReference type="NCBI Taxonomy" id="599730"/>
    <lineage>
        <taxon>Eukaryota</taxon>
        <taxon>Fungi</taxon>
        <taxon>Dikarya</taxon>
        <taxon>Ascomycota</taxon>
        <taxon>Saccharomycotina</taxon>
        <taxon>Saccharomycetes</taxon>
        <taxon>Phaffomycetales</taxon>
        <taxon>Wickerhamomycetaceae</taxon>
        <taxon>Wickerhamomyces</taxon>
    </lineage>
</organism>
<keyword evidence="2" id="KW-1185">Reference proteome</keyword>
<evidence type="ECO:0000313" key="1">
    <source>
        <dbReference type="EMBL" id="KAH3684638.1"/>
    </source>
</evidence>
<sequence length="190" mass="22084">MLISTSSILASLRQPNRTCKPLLFRNTSWDLLLTVNAFTRNDKAKSMMYLSFFDSWMSKRIHFKDIEPNSFLQYVGLAIKGSRKTRASTFRTTLYGAEKSYPLYFKNKSRNFLLRLVFNSTFLTLRMVERIWYPLIVSNSSINFQLEEANLRMVSVAWKRVSKSLDDSIAWNIGGKGDRAYRSSDISRDS</sequence>
<evidence type="ECO:0000313" key="2">
    <source>
        <dbReference type="Proteomes" id="UP000774326"/>
    </source>
</evidence>
<accession>A0A9P8Q5Q6</accession>
<name>A0A9P8Q5Q6_WICPI</name>
<comment type="caution">
    <text evidence="1">The sequence shown here is derived from an EMBL/GenBank/DDBJ whole genome shotgun (WGS) entry which is preliminary data.</text>
</comment>
<reference evidence="1" key="2">
    <citation type="submission" date="2021-01" db="EMBL/GenBank/DDBJ databases">
        <authorList>
            <person name="Schikora-Tamarit M.A."/>
        </authorList>
    </citation>
    <scope>NUCLEOTIDE SEQUENCE</scope>
    <source>
        <strain evidence="1">CBS2887</strain>
    </source>
</reference>
<proteinExistence type="predicted"/>
<gene>
    <name evidence="1" type="ORF">WICPIJ_004394</name>
</gene>